<reference evidence="3" key="1">
    <citation type="submission" date="2016-04" db="EMBL/GenBank/DDBJ databases">
        <authorList>
            <person name="Nguyen H.D."/>
            <person name="Kesanakurti P."/>
            <person name="Cullis J."/>
            <person name="Levesque C.A."/>
            <person name="Hambleton S."/>
        </authorList>
    </citation>
    <scope>NUCLEOTIDE SEQUENCE</scope>
    <source>
        <strain evidence="3">DAOMC 238032</strain>
    </source>
</reference>
<name>A0A177V9L8_9BASI</name>
<organism evidence="3 4">
    <name type="scientific">Tilletia caries</name>
    <name type="common">wheat bunt fungus</name>
    <dbReference type="NCBI Taxonomy" id="13290"/>
    <lineage>
        <taxon>Eukaryota</taxon>
        <taxon>Fungi</taxon>
        <taxon>Dikarya</taxon>
        <taxon>Basidiomycota</taxon>
        <taxon>Ustilaginomycotina</taxon>
        <taxon>Exobasidiomycetes</taxon>
        <taxon>Tilletiales</taxon>
        <taxon>Tilletiaceae</taxon>
        <taxon>Tilletia</taxon>
    </lineage>
</organism>
<feature type="compositionally biased region" description="Polar residues" evidence="1">
    <location>
        <begin position="957"/>
        <end position="967"/>
    </location>
</feature>
<dbReference type="Proteomes" id="UP000836402">
    <property type="component" value="Unassembled WGS sequence"/>
</dbReference>
<feature type="region of interest" description="Disordered" evidence="1">
    <location>
        <begin position="1"/>
        <end position="27"/>
    </location>
</feature>
<feature type="compositionally biased region" description="Low complexity" evidence="1">
    <location>
        <begin position="707"/>
        <end position="720"/>
    </location>
</feature>
<evidence type="ECO:0000313" key="3">
    <source>
        <dbReference type="EMBL" id="KAE8260390.1"/>
    </source>
</evidence>
<feature type="compositionally biased region" description="Polar residues" evidence="1">
    <location>
        <begin position="756"/>
        <end position="788"/>
    </location>
</feature>
<evidence type="ECO:0000313" key="5">
    <source>
        <dbReference type="Proteomes" id="UP000836402"/>
    </source>
</evidence>
<feature type="compositionally biased region" description="Basic and acidic residues" evidence="1">
    <location>
        <begin position="497"/>
        <end position="525"/>
    </location>
</feature>
<feature type="region of interest" description="Disordered" evidence="1">
    <location>
        <begin position="475"/>
        <end position="529"/>
    </location>
</feature>
<reference evidence="2" key="3">
    <citation type="submission" date="2020-10" db="EMBL/GenBank/DDBJ databases">
        <authorList>
            <person name="Sedaghatjoo S."/>
        </authorList>
    </citation>
    <scope>NUCLEOTIDE SEQUENCE</scope>
    <source>
        <strain evidence="2">AZH3</strain>
    </source>
</reference>
<keyword evidence="5" id="KW-1185">Reference proteome</keyword>
<dbReference type="AlphaFoldDB" id="A0A177V9L8"/>
<evidence type="ECO:0000313" key="2">
    <source>
        <dbReference type="EMBL" id="CAD6946581.1"/>
    </source>
</evidence>
<dbReference type="EMBL" id="CAJHJG010004986">
    <property type="protein sequence ID" value="CAD6946581.1"/>
    <property type="molecule type" value="Genomic_DNA"/>
</dbReference>
<protein>
    <submittedName>
        <fullName evidence="3">Uncharacterized protein</fullName>
    </submittedName>
</protein>
<feature type="compositionally biased region" description="Polar residues" evidence="1">
    <location>
        <begin position="799"/>
        <end position="817"/>
    </location>
</feature>
<feature type="region of interest" description="Disordered" evidence="1">
    <location>
        <begin position="642"/>
        <end position="834"/>
    </location>
</feature>
<feature type="compositionally biased region" description="Polar residues" evidence="1">
    <location>
        <begin position="18"/>
        <end position="27"/>
    </location>
</feature>
<proteinExistence type="predicted"/>
<evidence type="ECO:0000256" key="1">
    <source>
        <dbReference type="SAM" id="MobiDB-lite"/>
    </source>
</evidence>
<feature type="region of interest" description="Disordered" evidence="1">
    <location>
        <begin position="894"/>
        <end position="1015"/>
    </location>
</feature>
<gene>
    <name evidence="3" type="ORF">A4X03_0g3831</name>
    <name evidence="2" type="ORF">JKIAZH3_G9119</name>
</gene>
<feature type="region of interest" description="Disordered" evidence="1">
    <location>
        <begin position="1068"/>
        <end position="1096"/>
    </location>
</feature>
<feature type="compositionally biased region" description="Polar residues" evidence="1">
    <location>
        <begin position="649"/>
        <end position="658"/>
    </location>
</feature>
<accession>A0A177V9L8</accession>
<feature type="region of interest" description="Disordered" evidence="1">
    <location>
        <begin position="64"/>
        <end position="95"/>
    </location>
</feature>
<comment type="caution">
    <text evidence="3">The sequence shown here is derived from an EMBL/GenBank/DDBJ whole genome shotgun (WGS) entry which is preliminary data.</text>
</comment>
<dbReference type="EMBL" id="LWDD02000472">
    <property type="protein sequence ID" value="KAE8260390.1"/>
    <property type="molecule type" value="Genomic_DNA"/>
</dbReference>
<reference evidence="3" key="2">
    <citation type="journal article" date="2019" name="IMA Fungus">
        <title>Genome sequencing and comparison of five Tilletia species to identify candidate genes for the detection of regulated species infecting wheat.</title>
        <authorList>
            <person name="Nguyen H.D.T."/>
            <person name="Sultana T."/>
            <person name="Kesanakurti P."/>
            <person name="Hambleton S."/>
        </authorList>
    </citation>
    <scope>NUCLEOTIDE SEQUENCE</scope>
    <source>
        <strain evidence="3">DAOMC 238032</strain>
    </source>
</reference>
<feature type="compositionally biased region" description="Low complexity" evidence="1">
    <location>
        <begin position="1003"/>
        <end position="1015"/>
    </location>
</feature>
<feature type="compositionally biased region" description="Basic and acidic residues" evidence="1">
    <location>
        <begin position="675"/>
        <end position="688"/>
    </location>
</feature>
<dbReference type="Proteomes" id="UP000077671">
    <property type="component" value="Unassembled WGS sequence"/>
</dbReference>
<feature type="compositionally biased region" description="Low complexity" evidence="1">
    <location>
        <begin position="925"/>
        <end position="937"/>
    </location>
</feature>
<sequence length="1096" mass="116783">MFPGQRSAFPRADVGQPNPFTSGPTTSTASIQVHYLWVRGRYRDLSTERGLGLAAEAHSLGPIAELGDNSDHSGSRPASAHLNTKAGAAPTDRLGDRKINPFLDIRNFTSDSAARAPARNAGVHGARHGSLRSYAADRLKTQELLESRISRTTDVERLKWEAKSALLNNTHSLAVLLFARAGSLGSISSCLTLTKIYASGVTRGTSPRIIVIRRDPLRALAWDLEAFRLLQRRLEPSKYGSAGYSQSTSGSEAWSAETPQGLEETFRCSELLIRLLRTTQAGVASLSSEPLVLPNIKTQQRLKSAQASKDAPARRAEVRLLWDEIAVVVRWLETRLERSVALARHRASQDHVAELGPDDEFDHDETAEYLEALAVQLAYLRAVQSLRTVLQIRSKEAIRAAKERWAQSLAAASSSHCPAGMDDIAPLAEAGLAFIHALPDDGWHENQQDTFKQAFADYSESLQEGLSELTVPTISDEIPPEEQVTKNTQSTLKVKQHAADVPDSKSRPEVSKHPETRKLEKRRSLQEVPPVDLASVSDAARTKQINLTQRLVGASQPAVAGVVSVEARGQQHIPRNRGSFYHDAADQDFGHARAPSTAGLTTASFVGNRLASPSVILLENGSIAATNKELLLPHATRDLEGFTFPRQGRPSSVVSDTPSLLFPRSGDELSAPEGEVEKSPDTHAMEKPARKHLDRKRVVSMYGLTPASGSKATSSSAAGGFPFPSDPQQTGSPPSGPNHAHRSPSETTAQDALENTLRNTPSNASLANPATRSLFLSPSHGRSMSGQATEHLRKLRQQDAASTHSRMNSDAMSTLSKTLRHRNPSDAGRARPPSLLMAPSVAQRSVSTAPLPASLQAAAAPTLSRSSTLASASSVQASRSELTQATSALGSLRKIAPALPRSPDGADVTSVARSTSHLELGGGPSAASSLSRASGKAVKARPPPLSRTFAKMDPTSRPDSGPQSPSSPRLPDGDSPSESAGGPSPRATPASSRLATHSHSHSRGTSSSSHAQQLDLALAEAEARSRLHTEGTCSMCKTQCENAPLTRTGQRFCSRECRMEVKRLAAAEAKGSGAEGVGQGGPPSKAKGEVEGVAAA</sequence>
<evidence type="ECO:0000313" key="4">
    <source>
        <dbReference type="Proteomes" id="UP000077671"/>
    </source>
</evidence>